<evidence type="ECO:0000313" key="1">
    <source>
        <dbReference type="EMBL" id="RSH94336.1"/>
    </source>
</evidence>
<comment type="caution">
    <text evidence="1">The sequence shown here is derived from an EMBL/GenBank/DDBJ whole genome shotgun (WGS) entry which is preliminary data.</text>
</comment>
<protein>
    <recommendedName>
        <fullName evidence="3">BTB domain-containing protein</fullName>
    </recommendedName>
</protein>
<name>A0A427YTH0_9TREE</name>
<organism evidence="1 2">
    <name type="scientific">Saitozyma podzolica</name>
    <dbReference type="NCBI Taxonomy" id="1890683"/>
    <lineage>
        <taxon>Eukaryota</taxon>
        <taxon>Fungi</taxon>
        <taxon>Dikarya</taxon>
        <taxon>Basidiomycota</taxon>
        <taxon>Agaricomycotina</taxon>
        <taxon>Tremellomycetes</taxon>
        <taxon>Tremellales</taxon>
        <taxon>Trimorphomycetaceae</taxon>
        <taxon>Saitozyma</taxon>
    </lineage>
</organism>
<dbReference type="AlphaFoldDB" id="A0A427YTH0"/>
<evidence type="ECO:0000313" key="2">
    <source>
        <dbReference type="Proteomes" id="UP000279259"/>
    </source>
</evidence>
<gene>
    <name evidence="1" type="ORF">EHS25_004139</name>
</gene>
<sequence length="278" mass="31875">MSYNAYGLLPYSSLLTTFPSPFDHFESPPVSDSQQSQLKLDNVWCEGDFTLVSAPEGRAEVHTLFRVRADELRSLSSKLAEVVDLCCSLADSPRSMKFEEKPSVVRWFLNAGILRNDPKPSAMALATFADVLKLARDLQCDALLSRLLSHLGEYAKIKSTDPFHLFSVACRFEQWQVCALAIPLYRPGNKWYRDKTSTPIDLALGCKLGEYLLSPKALPYHLWMEIPKKCMWALLRSCEDRTSWEERGERFFELMKLIETREIVYPYITELEEDDPSE</sequence>
<dbReference type="Proteomes" id="UP000279259">
    <property type="component" value="Unassembled WGS sequence"/>
</dbReference>
<dbReference type="OrthoDB" id="2584933at2759"/>
<dbReference type="EMBL" id="RSCD01000002">
    <property type="protein sequence ID" value="RSH94336.1"/>
    <property type="molecule type" value="Genomic_DNA"/>
</dbReference>
<reference evidence="1 2" key="1">
    <citation type="submission" date="2018-11" db="EMBL/GenBank/DDBJ databases">
        <title>Genome sequence of Saitozyma podzolica DSM 27192.</title>
        <authorList>
            <person name="Aliyu H."/>
            <person name="Gorte O."/>
            <person name="Ochsenreither K."/>
        </authorList>
    </citation>
    <scope>NUCLEOTIDE SEQUENCE [LARGE SCALE GENOMIC DNA]</scope>
    <source>
        <strain evidence="1 2">DSM 27192</strain>
    </source>
</reference>
<proteinExistence type="predicted"/>
<evidence type="ECO:0008006" key="3">
    <source>
        <dbReference type="Google" id="ProtNLM"/>
    </source>
</evidence>
<keyword evidence="2" id="KW-1185">Reference proteome</keyword>
<accession>A0A427YTH0</accession>